<comment type="caution">
    <text evidence="2">The sequence shown here is derived from an EMBL/GenBank/DDBJ whole genome shotgun (WGS) entry which is preliminary data.</text>
</comment>
<dbReference type="PANTHER" id="PTHR28008">
    <property type="entry name" value="DOMAIN PROTEIN, PUTATIVE (AFU_ORTHOLOGUE AFUA_3G10980)-RELATED"/>
    <property type="match status" value="1"/>
</dbReference>
<feature type="transmembrane region" description="Helical" evidence="1">
    <location>
        <begin position="41"/>
        <end position="57"/>
    </location>
</feature>
<proteinExistence type="predicted"/>
<feature type="transmembrane region" description="Helical" evidence="1">
    <location>
        <begin position="69"/>
        <end position="87"/>
    </location>
</feature>
<keyword evidence="3" id="KW-1185">Reference proteome</keyword>
<gene>
    <name evidence="2" type="ORF">ES674_01045</name>
</gene>
<protein>
    <recommendedName>
        <fullName evidence="4">VanZ-like domain-containing protein</fullName>
    </recommendedName>
</protein>
<evidence type="ECO:0008006" key="4">
    <source>
        <dbReference type="Google" id="ProtNLM"/>
    </source>
</evidence>
<keyword evidence="1" id="KW-0812">Transmembrane</keyword>
<dbReference type="PANTHER" id="PTHR28008:SF1">
    <property type="entry name" value="DOMAIN PROTEIN, PUTATIVE (AFU_ORTHOLOGUE AFUA_3G10980)-RELATED"/>
    <property type="match status" value="1"/>
</dbReference>
<dbReference type="AlphaFoldDB" id="A0A5D0RBD6"/>
<dbReference type="Proteomes" id="UP000323720">
    <property type="component" value="Unassembled WGS sequence"/>
</dbReference>
<reference evidence="2 3" key="1">
    <citation type="submission" date="2019-08" db="EMBL/GenBank/DDBJ databases">
        <title>Genomes of Antarctic Bizionia species.</title>
        <authorList>
            <person name="Bowman J.P."/>
        </authorList>
    </citation>
    <scope>NUCLEOTIDE SEQUENCE [LARGE SCALE GENOMIC DNA]</scope>
    <source>
        <strain evidence="2 3">ADA-4</strain>
    </source>
</reference>
<evidence type="ECO:0000313" key="2">
    <source>
        <dbReference type="EMBL" id="TYB78399.1"/>
    </source>
</evidence>
<sequence>MLKRNTLLISIVYTLSLLTVSLIKLDFSKIDSLAPSFGDKIFHFGAYSVLTLVWYFTMNIQFNYSKMKALSIVVVSCITFGIIIEVLQKELTYTRFFDFYDIVANIGGVLLAAAIVLLIKKK</sequence>
<organism evidence="2 3">
    <name type="scientific">Bizionia myxarmorum</name>
    <dbReference type="NCBI Taxonomy" id="291186"/>
    <lineage>
        <taxon>Bacteria</taxon>
        <taxon>Pseudomonadati</taxon>
        <taxon>Bacteroidota</taxon>
        <taxon>Flavobacteriia</taxon>
        <taxon>Flavobacteriales</taxon>
        <taxon>Flavobacteriaceae</taxon>
        <taxon>Bizionia</taxon>
    </lineage>
</organism>
<dbReference type="EMBL" id="VSKK01000001">
    <property type="protein sequence ID" value="TYB78399.1"/>
    <property type="molecule type" value="Genomic_DNA"/>
</dbReference>
<dbReference type="RefSeq" id="WP_148402137.1">
    <property type="nucleotide sequence ID" value="NZ_VSKK01000001.1"/>
</dbReference>
<keyword evidence="1" id="KW-0472">Membrane</keyword>
<dbReference type="OrthoDB" id="5472246at2"/>
<feature type="transmembrane region" description="Helical" evidence="1">
    <location>
        <begin position="99"/>
        <end position="119"/>
    </location>
</feature>
<name>A0A5D0RBD6_9FLAO</name>
<evidence type="ECO:0000256" key="1">
    <source>
        <dbReference type="SAM" id="Phobius"/>
    </source>
</evidence>
<keyword evidence="1" id="KW-1133">Transmembrane helix</keyword>
<dbReference type="NCBIfam" id="NF037970">
    <property type="entry name" value="vanZ_1"/>
    <property type="match status" value="1"/>
</dbReference>
<accession>A0A5D0RBD6</accession>
<evidence type="ECO:0000313" key="3">
    <source>
        <dbReference type="Proteomes" id="UP000323720"/>
    </source>
</evidence>